<organism evidence="1 2">
    <name type="scientific">Cetraspora pellucida</name>
    <dbReference type="NCBI Taxonomy" id="1433469"/>
    <lineage>
        <taxon>Eukaryota</taxon>
        <taxon>Fungi</taxon>
        <taxon>Fungi incertae sedis</taxon>
        <taxon>Mucoromycota</taxon>
        <taxon>Glomeromycotina</taxon>
        <taxon>Glomeromycetes</taxon>
        <taxon>Diversisporales</taxon>
        <taxon>Gigasporaceae</taxon>
        <taxon>Cetraspora</taxon>
    </lineage>
</organism>
<gene>
    <name evidence="1" type="ORF">SPELUC_LOCUS17655</name>
</gene>
<keyword evidence="2" id="KW-1185">Reference proteome</keyword>
<comment type="caution">
    <text evidence="1">The sequence shown here is derived from an EMBL/GenBank/DDBJ whole genome shotgun (WGS) entry which is preliminary data.</text>
</comment>
<reference evidence="1" key="1">
    <citation type="submission" date="2021-06" db="EMBL/GenBank/DDBJ databases">
        <authorList>
            <person name="Kallberg Y."/>
            <person name="Tangrot J."/>
            <person name="Rosling A."/>
        </authorList>
    </citation>
    <scope>NUCLEOTIDE SEQUENCE</scope>
    <source>
        <strain evidence="1">28 12/20/2015</strain>
    </source>
</reference>
<protein>
    <submittedName>
        <fullName evidence="1">15602_t:CDS:1</fullName>
    </submittedName>
</protein>
<feature type="non-terminal residue" evidence="1">
    <location>
        <position position="175"/>
    </location>
</feature>
<evidence type="ECO:0000313" key="1">
    <source>
        <dbReference type="EMBL" id="CAG8796264.1"/>
    </source>
</evidence>
<sequence>LNDIRFGKINDNFLAYIKGLSRNISYEDGGEPIKLFSTNKEVYTCNMNKLHDIDGMILEYKAKEWSVAIDNKNSNHELSHDDLIKWLDKSTLSESTLYLKIGAEVLHIWNDKENKKLVNGSEGKIVGFRCGKTTYREDVPDNILSNSLIPIVKFKDIEEEVEIKKKRWQKKNNDG</sequence>
<dbReference type="Proteomes" id="UP000789366">
    <property type="component" value="Unassembled WGS sequence"/>
</dbReference>
<accession>A0ACA9RJC4</accession>
<dbReference type="EMBL" id="CAJVPW010074546">
    <property type="protein sequence ID" value="CAG8796264.1"/>
    <property type="molecule type" value="Genomic_DNA"/>
</dbReference>
<name>A0ACA9RJC4_9GLOM</name>
<proteinExistence type="predicted"/>
<feature type="non-terminal residue" evidence="1">
    <location>
        <position position="1"/>
    </location>
</feature>
<evidence type="ECO:0000313" key="2">
    <source>
        <dbReference type="Proteomes" id="UP000789366"/>
    </source>
</evidence>